<dbReference type="GO" id="GO:0000288">
    <property type="term" value="P:nuclear-transcribed mRNA catabolic process, deadenylation-dependent decay"/>
    <property type="evidence" value="ECO:0007669"/>
    <property type="project" value="TreeGrafter"/>
</dbReference>
<dbReference type="GO" id="GO:0017148">
    <property type="term" value="P:negative regulation of translation"/>
    <property type="evidence" value="ECO:0007669"/>
    <property type="project" value="InterPro"/>
</dbReference>
<evidence type="ECO:0000313" key="3">
    <source>
        <dbReference type="Proteomes" id="UP001202328"/>
    </source>
</evidence>
<dbReference type="GO" id="GO:0060090">
    <property type="term" value="F:molecular adaptor activity"/>
    <property type="evidence" value="ECO:0007669"/>
    <property type="project" value="TreeGrafter"/>
</dbReference>
<proteinExistence type="predicted"/>
<accession>A0AAD4SXD5</accession>
<dbReference type="PANTHER" id="PTHR13162">
    <property type="entry name" value="CCR4-NOT TRANSCRIPTION COMPLEX"/>
    <property type="match status" value="1"/>
</dbReference>
<keyword evidence="3" id="KW-1185">Reference proteome</keyword>
<dbReference type="AlphaFoldDB" id="A0AAD4SXD5"/>
<evidence type="ECO:0000259" key="1">
    <source>
        <dbReference type="Pfam" id="PF12842"/>
    </source>
</evidence>
<dbReference type="GO" id="GO:0030015">
    <property type="term" value="C:CCR4-NOT core complex"/>
    <property type="evidence" value="ECO:0007669"/>
    <property type="project" value="InterPro"/>
</dbReference>
<dbReference type="PANTHER" id="PTHR13162:SF8">
    <property type="entry name" value="CCR4-NOT TRANSCRIPTION COMPLEX SUBUNIT 1"/>
    <property type="match status" value="1"/>
</dbReference>
<dbReference type="InterPro" id="IPR040398">
    <property type="entry name" value="Not1"/>
</dbReference>
<dbReference type="InterPro" id="IPR024557">
    <property type="entry name" value="CNOT1_dom_4"/>
</dbReference>
<name>A0AAD4SXD5_9MAGN</name>
<evidence type="ECO:0000313" key="2">
    <source>
        <dbReference type="EMBL" id="KAI3925594.1"/>
    </source>
</evidence>
<feature type="domain" description="CCR4-NOT transcription complex subunit 1" evidence="1">
    <location>
        <begin position="1"/>
        <end position="85"/>
    </location>
</feature>
<dbReference type="Pfam" id="PF12842">
    <property type="entry name" value="DUF3819"/>
    <property type="match status" value="1"/>
</dbReference>
<protein>
    <recommendedName>
        <fullName evidence="1">CCR4-NOT transcription complex subunit 1 domain-containing protein</fullName>
    </recommendedName>
</protein>
<dbReference type="GO" id="GO:0000932">
    <property type="term" value="C:P-body"/>
    <property type="evidence" value="ECO:0007669"/>
    <property type="project" value="TreeGrafter"/>
</dbReference>
<dbReference type="EMBL" id="JAJJMB010008074">
    <property type="protein sequence ID" value="KAI3925594.1"/>
    <property type="molecule type" value="Genomic_DNA"/>
</dbReference>
<organism evidence="2 3">
    <name type="scientific">Papaver atlanticum</name>
    <dbReference type="NCBI Taxonomy" id="357466"/>
    <lineage>
        <taxon>Eukaryota</taxon>
        <taxon>Viridiplantae</taxon>
        <taxon>Streptophyta</taxon>
        <taxon>Embryophyta</taxon>
        <taxon>Tracheophyta</taxon>
        <taxon>Spermatophyta</taxon>
        <taxon>Magnoliopsida</taxon>
        <taxon>Ranunculales</taxon>
        <taxon>Papaveraceae</taxon>
        <taxon>Papaveroideae</taxon>
        <taxon>Papaver</taxon>
    </lineage>
</organism>
<reference evidence="2" key="1">
    <citation type="submission" date="2022-04" db="EMBL/GenBank/DDBJ databases">
        <title>A functionally conserved STORR gene fusion in Papaver species that diverged 16.8 million years ago.</title>
        <authorList>
            <person name="Catania T."/>
        </authorList>
    </citation>
    <scope>NUCLEOTIDE SEQUENCE</scope>
    <source>
        <strain evidence="2">S-188037</strain>
    </source>
</reference>
<dbReference type="Proteomes" id="UP001202328">
    <property type="component" value="Unassembled WGS sequence"/>
</dbReference>
<sequence length="102" mass="10860">MVASLAGSLVHVTCKESLRVSISGHSRNMIQPLNVSNDLEQAVQINTNGNLDLGCAVVEKAAIEKALQTIDGEITGQLAVRSKCRDAVGPAFLTQLLIYKVL</sequence>
<comment type="caution">
    <text evidence="2">The sequence shown here is derived from an EMBL/GenBank/DDBJ whole genome shotgun (WGS) entry which is preliminary data.</text>
</comment>
<gene>
    <name evidence="2" type="ORF">MKW98_001448</name>
</gene>